<name>A0A9W7CW14_9STRA</name>
<dbReference type="InterPro" id="IPR000719">
    <property type="entry name" value="Prot_kinase_dom"/>
</dbReference>
<dbReference type="Proteomes" id="UP001165083">
    <property type="component" value="Unassembled WGS sequence"/>
</dbReference>
<dbReference type="InterPro" id="IPR017441">
    <property type="entry name" value="Protein_kinase_ATP_BS"/>
</dbReference>
<dbReference type="SUPFAM" id="SSF56112">
    <property type="entry name" value="Protein kinase-like (PK-like)"/>
    <property type="match status" value="1"/>
</dbReference>
<feature type="binding site" evidence="1">
    <location>
        <position position="347"/>
    </location>
    <ligand>
        <name>ATP</name>
        <dbReference type="ChEBI" id="CHEBI:30616"/>
    </ligand>
</feature>
<evidence type="ECO:0000313" key="5">
    <source>
        <dbReference type="Proteomes" id="UP001165083"/>
    </source>
</evidence>
<dbReference type="InterPro" id="IPR001245">
    <property type="entry name" value="Ser-Thr/Tyr_kinase_cat_dom"/>
</dbReference>
<dbReference type="PROSITE" id="PS50011">
    <property type="entry name" value="PROTEIN_KINASE_DOM"/>
    <property type="match status" value="1"/>
</dbReference>
<evidence type="ECO:0000313" key="4">
    <source>
        <dbReference type="EMBL" id="GMF45004.1"/>
    </source>
</evidence>
<reference evidence="4" key="1">
    <citation type="submission" date="2023-04" db="EMBL/GenBank/DDBJ databases">
        <title>Phytophthora lilii NBRC 32176.</title>
        <authorList>
            <person name="Ichikawa N."/>
            <person name="Sato H."/>
            <person name="Tonouchi N."/>
        </authorList>
    </citation>
    <scope>NUCLEOTIDE SEQUENCE</scope>
    <source>
        <strain evidence="4">NBRC 32176</strain>
    </source>
</reference>
<dbReference type="InterPro" id="IPR011009">
    <property type="entry name" value="Kinase-like_dom_sf"/>
</dbReference>
<dbReference type="GO" id="GO:0005524">
    <property type="term" value="F:ATP binding"/>
    <property type="evidence" value="ECO:0007669"/>
    <property type="project" value="UniProtKB-UniRule"/>
</dbReference>
<accession>A0A9W7CW14</accession>
<dbReference type="Gene3D" id="3.30.200.20">
    <property type="entry name" value="Phosphorylase Kinase, domain 1"/>
    <property type="match status" value="1"/>
</dbReference>
<feature type="domain" description="Protein kinase" evidence="3">
    <location>
        <begin position="314"/>
        <end position="406"/>
    </location>
</feature>
<keyword evidence="5" id="KW-1185">Reference proteome</keyword>
<organism evidence="4 5">
    <name type="scientific">Phytophthora lilii</name>
    <dbReference type="NCBI Taxonomy" id="2077276"/>
    <lineage>
        <taxon>Eukaryota</taxon>
        <taxon>Sar</taxon>
        <taxon>Stramenopiles</taxon>
        <taxon>Oomycota</taxon>
        <taxon>Peronosporomycetes</taxon>
        <taxon>Peronosporales</taxon>
        <taxon>Peronosporaceae</taxon>
        <taxon>Phytophthora</taxon>
    </lineage>
</organism>
<comment type="caution">
    <text evidence="4">The sequence shown here is derived from an EMBL/GenBank/DDBJ whole genome shotgun (WGS) entry which is preliminary data.</text>
</comment>
<sequence>MPRGFGSRHVSSVSSPAFRSMALLNKRENVNRTRSRCSNSVHPSVPTSRSLKARALTAGCERTQEVSDPAAPSYQNYVVKVRVLHGIDLYIPHMKAACQHVACPTVNITLNKNPMQSSTAAQHARNHSIWKKHELTFRVNDVHQAPPQSGMAKDVAPSPFISMFVSLSFIPCTCSSKTCEKMPPSILIGEVGELQLPVNESEKYEISRFFPVIRRQHQNAQSVFVLLPAGKIKLSIYVELEKPVSVVVQPKRPPFALPTNFGEALQLKRKQLKVTVVPEDITSQKAPQIDLIAPGLLQEIAVETAQDHLDAGDLEIKSRIGEGIHSCVSLGNLSQRNNNLTQQVAVKEFRHQHALPPVNVLRAFQQEYRLLERCRRQNGHQHIVDLLGVILEPRLIIVMEYFSRGR</sequence>
<dbReference type="OrthoDB" id="10261027at2759"/>
<feature type="compositionally biased region" description="Polar residues" evidence="2">
    <location>
        <begin position="36"/>
        <end position="49"/>
    </location>
</feature>
<protein>
    <submittedName>
        <fullName evidence="4">Unnamed protein product</fullName>
    </submittedName>
</protein>
<keyword evidence="1" id="KW-0067">ATP-binding</keyword>
<evidence type="ECO:0000256" key="1">
    <source>
        <dbReference type="PROSITE-ProRule" id="PRU10141"/>
    </source>
</evidence>
<dbReference type="Pfam" id="PF07714">
    <property type="entry name" value="PK_Tyr_Ser-Thr"/>
    <property type="match status" value="1"/>
</dbReference>
<feature type="region of interest" description="Disordered" evidence="2">
    <location>
        <begin position="29"/>
        <end position="49"/>
    </location>
</feature>
<gene>
    <name evidence="4" type="ORF">Plil01_001696400</name>
</gene>
<evidence type="ECO:0000256" key="2">
    <source>
        <dbReference type="SAM" id="MobiDB-lite"/>
    </source>
</evidence>
<dbReference type="GO" id="GO:0004672">
    <property type="term" value="F:protein kinase activity"/>
    <property type="evidence" value="ECO:0007669"/>
    <property type="project" value="InterPro"/>
</dbReference>
<dbReference type="AlphaFoldDB" id="A0A9W7CW14"/>
<dbReference type="EMBL" id="BSXW01003124">
    <property type="protein sequence ID" value="GMF45004.1"/>
    <property type="molecule type" value="Genomic_DNA"/>
</dbReference>
<evidence type="ECO:0000259" key="3">
    <source>
        <dbReference type="PROSITE" id="PS50011"/>
    </source>
</evidence>
<proteinExistence type="predicted"/>
<dbReference type="PROSITE" id="PS00107">
    <property type="entry name" value="PROTEIN_KINASE_ATP"/>
    <property type="match status" value="1"/>
</dbReference>
<keyword evidence="1" id="KW-0547">Nucleotide-binding</keyword>